<dbReference type="Proteomes" id="UP000789342">
    <property type="component" value="Unassembled WGS sequence"/>
</dbReference>
<dbReference type="InterPro" id="IPR035994">
    <property type="entry name" value="Nucleoside_phosphorylase_sf"/>
</dbReference>
<evidence type="ECO:0000313" key="3">
    <source>
        <dbReference type="EMBL" id="CAG8545748.1"/>
    </source>
</evidence>
<dbReference type="GO" id="GO:0005829">
    <property type="term" value="C:cytosol"/>
    <property type="evidence" value="ECO:0007669"/>
    <property type="project" value="TreeGrafter"/>
</dbReference>
<evidence type="ECO:0000256" key="1">
    <source>
        <dbReference type="SAM" id="MobiDB-lite"/>
    </source>
</evidence>
<keyword evidence="4" id="KW-1185">Reference proteome</keyword>
<feature type="region of interest" description="Disordered" evidence="1">
    <location>
        <begin position="149"/>
        <end position="179"/>
    </location>
</feature>
<evidence type="ECO:0000259" key="2">
    <source>
        <dbReference type="Pfam" id="PF01048"/>
    </source>
</evidence>
<feature type="compositionally biased region" description="Basic and acidic residues" evidence="1">
    <location>
        <begin position="150"/>
        <end position="161"/>
    </location>
</feature>
<dbReference type="EMBL" id="CAJVPV010003194">
    <property type="protein sequence ID" value="CAG8545748.1"/>
    <property type="molecule type" value="Genomic_DNA"/>
</dbReference>
<gene>
    <name evidence="3" type="ORF">AMORRO_LOCUS5341</name>
</gene>
<dbReference type="GO" id="GO:0004850">
    <property type="term" value="F:uridine phosphorylase activity"/>
    <property type="evidence" value="ECO:0007669"/>
    <property type="project" value="TreeGrafter"/>
</dbReference>
<evidence type="ECO:0000313" key="4">
    <source>
        <dbReference type="Proteomes" id="UP000789342"/>
    </source>
</evidence>
<dbReference type="Pfam" id="PF01048">
    <property type="entry name" value="PNP_UDP_1"/>
    <property type="match status" value="1"/>
</dbReference>
<name>A0A9N9AX18_9GLOM</name>
<sequence length="358" mass="40196">MKDTFSNANFPKTADGRVYHVGVKQGEVANRIITVGDPSRAQKLAEWLDKDFPIFQHSSSRGFFTLTGKYKGVLVSIIAIGMGLPMMDFFVREVRAITDGPLIIIRFGSCGTIGKGHVGEIVVPRGSFSITRNFDYFLDGGDEYGYESAENVKETESDLKPGRTNKRSNTGETNLPRKRLKKEERPYILSKVVNADSEIYEMLQRQLLLHLPPDEVHTGLNASCDSFYSSQNREDENFTDNNKGLIKSVIDEYPEAESLEMETFMLFHLAKCSTDVPLTRKTQAVVKNRMNKNECLNENSIRAAALMMVFADRKTNEFVDPSQVDHLESVVGQVVLDTLISVKSNEVCVKSEKLLSEE</sequence>
<dbReference type="CDD" id="cd17769">
    <property type="entry name" value="NP_TgUP-like"/>
    <property type="match status" value="1"/>
</dbReference>
<dbReference type="Gene3D" id="3.40.50.1580">
    <property type="entry name" value="Nucleoside phosphorylase domain"/>
    <property type="match status" value="1"/>
</dbReference>
<reference evidence="3" key="1">
    <citation type="submission" date="2021-06" db="EMBL/GenBank/DDBJ databases">
        <authorList>
            <person name="Kallberg Y."/>
            <person name="Tangrot J."/>
            <person name="Rosling A."/>
        </authorList>
    </citation>
    <scope>NUCLEOTIDE SEQUENCE</scope>
    <source>
        <strain evidence="3">CL551</strain>
    </source>
</reference>
<dbReference type="InterPro" id="IPR000845">
    <property type="entry name" value="Nucleoside_phosphorylase_d"/>
</dbReference>
<dbReference type="GO" id="GO:0006218">
    <property type="term" value="P:uridine catabolic process"/>
    <property type="evidence" value="ECO:0007669"/>
    <property type="project" value="TreeGrafter"/>
</dbReference>
<dbReference type="OrthoDB" id="416752at2759"/>
<comment type="caution">
    <text evidence="3">The sequence shown here is derived from an EMBL/GenBank/DDBJ whole genome shotgun (WGS) entry which is preliminary data.</text>
</comment>
<protein>
    <submittedName>
        <fullName evidence="3">4313_t:CDS:1</fullName>
    </submittedName>
</protein>
<dbReference type="SUPFAM" id="SSF53167">
    <property type="entry name" value="Purine and uridine phosphorylases"/>
    <property type="match status" value="1"/>
</dbReference>
<dbReference type="PANTHER" id="PTHR43691:SF14">
    <property type="entry name" value="URIDINE PHOSPHORYLASE"/>
    <property type="match status" value="1"/>
</dbReference>
<proteinExistence type="predicted"/>
<accession>A0A9N9AX18</accession>
<feature type="domain" description="Nucleoside phosphorylase" evidence="2">
    <location>
        <begin position="31"/>
        <end position="271"/>
    </location>
</feature>
<dbReference type="AlphaFoldDB" id="A0A9N9AX18"/>
<dbReference type="PANTHER" id="PTHR43691">
    <property type="entry name" value="URIDINE PHOSPHORYLASE"/>
    <property type="match status" value="1"/>
</dbReference>
<organism evidence="3 4">
    <name type="scientific">Acaulospora morrowiae</name>
    <dbReference type="NCBI Taxonomy" id="94023"/>
    <lineage>
        <taxon>Eukaryota</taxon>
        <taxon>Fungi</taxon>
        <taxon>Fungi incertae sedis</taxon>
        <taxon>Mucoromycota</taxon>
        <taxon>Glomeromycotina</taxon>
        <taxon>Glomeromycetes</taxon>
        <taxon>Diversisporales</taxon>
        <taxon>Acaulosporaceae</taxon>
        <taxon>Acaulospora</taxon>
    </lineage>
</organism>